<evidence type="ECO:0000259" key="8">
    <source>
        <dbReference type="PROSITE" id="PS50011"/>
    </source>
</evidence>
<dbReference type="GO" id="GO:0005524">
    <property type="term" value="F:ATP binding"/>
    <property type="evidence" value="ECO:0007669"/>
    <property type="project" value="UniProtKB-UniRule"/>
</dbReference>
<accession>A0A0G3BTM6</accession>
<keyword evidence="9" id="KW-0723">Serine/threonine-protein kinase</keyword>
<feature type="domain" description="Protein kinase" evidence="8">
    <location>
        <begin position="68"/>
        <end position="340"/>
    </location>
</feature>
<evidence type="ECO:0000256" key="2">
    <source>
        <dbReference type="ARBA" id="ARBA00022741"/>
    </source>
</evidence>
<dbReference type="AlphaFoldDB" id="A0A0G3BTM6"/>
<dbReference type="Gene3D" id="3.30.200.20">
    <property type="entry name" value="Phosphorylase Kinase, domain 1"/>
    <property type="match status" value="1"/>
</dbReference>
<feature type="repeat" description="TPR" evidence="5">
    <location>
        <begin position="614"/>
        <end position="647"/>
    </location>
</feature>
<name>A0A0G3BTM6_9BURK</name>
<evidence type="ECO:0000256" key="7">
    <source>
        <dbReference type="SAM" id="MobiDB-lite"/>
    </source>
</evidence>
<dbReference type="PROSITE" id="PS50011">
    <property type="entry name" value="PROTEIN_KINASE_DOM"/>
    <property type="match status" value="1"/>
</dbReference>
<sequence>MFAEALTLPPSQRLVFVARLAADDAALAEELGALFDAAASSSTLLDRPLVAMLSVVDVSRIGHQLGPYRIVALIGRGGMGEVYRAERADGQFEQQVAIKLMTAALDREHAISRFQAERQILANLDHPNLAKVFDGGVTEDGQPYFVMELVDGEPIDLYAERRQLPVAPRLELFRTVCQVVHYAHGKCVVHRDLKPSNILVTGSGLVKLLDFGIAKRLALADSNDQTSTWTAQRILTLAYSSPEQVQGDEITPASDIYSLGVVLHRLLTGRSPYLEGPTNSDYELAKAICDGEATPPSKAAADRRLRAQLRGDLDAVVLKALRKDPGARYASAEHLADDVFRHLERLPVHARRGAWSYRAGRFVLRHRIAVAVALMANLAMVVGLAVAAHQAYEATRERERAERHFADVRQLANVFIFDIHDAIRDLPGSTPVRRLVVEKALAYLQKLSSEAGSDASLLVEIAAGYRKAADVQGAGVGSNLGDPKGAMSSYEKARALLEPLVASRNDRNADLAAAQRELAVVCVLQAQLLSGLGKFNEADAVFRRGLSVAGDLATADPSFENQLRLARLYMRQSIAQLDAGQMAAYVKTSETSIRLLEALVARQPEELDAEAYLVSAYSKRGQYFVHIGQFHKAMVASRKALSISERQHAKYPNNTRFASNVAGGHNNLGATLQQAGESKQAAQEFRRAIELISSLMAKDPGNVNFGINLATANANISESLFTLGDVAGSIDAAQTALTLFDDFRKDVHMRVNVRSVQGEAHYHLAKALEARASGQNRDAAAFKKDRQEACQNYRRAFDILEDLKDRASLPPDNVRPEMARKAMQDCPLQRQASR</sequence>
<feature type="compositionally biased region" description="Basic and acidic residues" evidence="7">
    <location>
        <begin position="814"/>
        <end position="823"/>
    </location>
</feature>
<dbReference type="InterPro" id="IPR011990">
    <property type="entry name" value="TPR-like_helical_dom_sf"/>
</dbReference>
<dbReference type="PATRIC" id="fig|413882.6.peg.4244"/>
<feature type="region of interest" description="Disordered" evidence="7">
    <location>
        <begin position="807"/>
        <end position="834"/>
    </location>
</feature>
<dbReference type="InterPro" id="IPR017441">
    <property type="entry name" value="Protein_kinase_ATP_BS"/>
</dbReference>
<dbReference type="InterPro" id="IPR000719">
    <property type="entry name" value="Prot_kinase_dom"/>
</dbReference>
<dbReference type="Gene3D" id="1.10.510.10">
    <property type="entry name" value="Transferase(Phosphotransferase) domain 1"/>
    <property type="match status" value="1"/>
</dbReference>
<dbReference type="Pfam" id="PF00069">
    <property type="entry name" value="Pkinase"/>
    <property type="match status" value="1"/>
</dbReference>
<dbReference type="SMART" id="SM00028">
    <property type="entry name" value="TPR"/>
    <property type="match status" value="4"/>
</dbReference>
<dbReference type="Pfam" id="PF13181">
    <property type="entry name" value="TPR_8"/>
    <property type="match status" value="1"/>
</dbReference>
<dbReference type="PROSITE" id="PS00107">
    <property type="entry name" value="PROTEIN_KINASE_ATP"/>
    <property type="match status" value="1"/>
</dbReference>
<proteinExistence type="predicted"/>
<evidence type="ECO:0000256" key="6">
    <source>
        <dbReference type="PROSITE-ProRule" id="PRU10141"/>
    </source>
</evidence>
<dbReference type="Proteomes" id="UP000035352">
    <property type="component" value="Chromosome"/>
</dbReference>
<feature type="repeat" description="TPR" evidence="5">
    <location>
        <begin position="662"/>
        <end position="695"/>
    </location>
</feature>
<evidence type="ECO:0000256" key="1">
    <source>
        <dbReference type="ARBA" id="ARBA00022679"/>
    </source>
</evidence>
<keyword evidence="5" id="KW-0802">TPR repeat</keyword>
<dbReference type="InterPro" id="IPR011009">
    <property type="entry name" value="Kinase-like_dom_sf"/>
</dbReference>
<protein>
    <submittedName>
        <fullName evidence="9">Serine/threonine protein kinase</fullName>
    </submittedName>
</protein>
<keyword evidence="2 6" id="KW-0547">Nucleotide-binding</keyword>
<dbReference type="PANTHER" id="PTHR43289:SF34">
    <property type="entry name" value="SERINE_THREONINE-PROTEIN KINASE YBDM-RELATED"/>
    <property type="match status" value="1"/>
</dbReference>
<dbReference type="STRING" id="413882.AAW51_4065"/>
<dbReference type="GO" id="GO:0004674">
    <property type="term" value="F:protein serine/threonine kinase activity"/>
    <property type="evidence" value="ECO:0007669"/>
    <property type="project" value="UniProtKB-KW"/>
</dbReference>
<dbReference type="PANTHER" id="PTHR43289">
    <property type="entry name" value="MITOGEN-ACTIVATED PROTEIN KINASE KINASE KINASE 20-RELATED"/>
    <property type="match status" value="1"/>
</dbReference>
<gene>
    <name evidence="9" type="ORF">AAW51_4065</name>
</gene>
<reference evidence="9 10" key="1">
    <citation type="submission" date="2015-05" db="EMBL/GenBank/DDBJ databases">
        <authorList>
            <person name="Tang B."/>
            <person name="Yu Y."/>
        </authorList>
    </citation>
    <scope>NUCLEOTIDE SEQUENCE [LARGE SCALE GENOMIC DNA]</scope>
    <source>
        <strain evidence="9 10">DSM 7029</strain>
    </source>
</reference>
<keyword evidence="3 9" id="KW-0418">Kinase</keyword>
<evidence type="ECO:0000313" key="9">
    <source>
        <dbReference type="EMBL" id="AKJ30756.1"/>
    </source>
</evidence>
<evidence type="ECO:0000256" key="5">
    <source>
        <dbReference type="PROSITE-ProRule" id="PRU00339"/>
    </source>
</evidence>
<dbReference type="KEGG" id="pbh:AAW51_4065"/>
<evidence type="ECO:0000256" key="3">
    <source>
        <dbReference type="ARBA" id="ARBA00022777"/>
    </source>
</evidence>
<dbReference type="PROSITE" id="PS50005">
    <property type="entry name" value="TPR"/>
    <property type="match status" value="2"/>
</dbReference>
<dbReference type="Gene3D" id="1.25.40.10">
    <property type="entry name" value="Tetratricopeptide repeat domain"/>
    <property type="match status" value="2"/>
</dbReference>
<organism evidence="9 10">
    <name type="scientific">Caldimonas brevitalea</name>
    <dbReference type="NCBI Taxonomy" id="413882"/>
    <lineage>
        <taxon>Bacteria</taxon>
        <taxon>Pseudomonadati</taxon>
        <taxon>Pseudomonadota</taxon>
        <taxon>Betaproteobacteria</taxon>
        <taxon>Burkholderiales</taxon>
        <taxon>Sphaerotilaceae</taxon>
        <taxon>Caldimonas</taxon>
    </lineage>
</organism>
<evidence type="ECO:0000256" key="4">
    <source>
        <dbReference type="ARBA" id="ARBA00022840"/>
    </source>
</evidence>
<dbReference type="PROSITE" id="PS00108">
    <property type="entry name" value="PROTEIN_KINASE_ST"/>
    <property type="match status" value="1"/>
</dbReference>
<evidence type="ECO:0000313" key="10">
    <source>
        <dbReference type="Proteomes" id="UP000035352"/>
    </source>
</evidence>
<dbReference type="InterPro" id="IPR019734">
    <property type="entry name" value="TPR_rpt"/>
</dbReference>
<keyword evidence="4 6" id="KW-0067">ATP-binding</keyword>
<dbReference type="InterPro" id="IPR008271">
    <property type="entry name" value="Ser/Thr_kinase_AS"/>
</dbReference>
<dbReference type="SMART" id="SM00220">
    <property type="entry name" value="S_TKc"/>
    <property type="match status" value="1"/>
</dbReference>
<feature type="binding site" evidence="6">
    <location>
        <position position="99"/>
    </location>
    <ligand>
        <name>ATP</name>
        <dbReference type="ChEBI" id="CHEBI:30616"/>
    </ligand>
</feature>
<dbReference type="CDD" id="cd14014">
    <property type="entry name" value="STKc_PknB_like"/>
    <property type="match status" value="1"/>
</dbReference>
<dbReference type="SUPFAM" id="SSF48452">
    <property type="entry name" value="TPR-like"/>
    <property type="match status" value="2"/>
</dbReference>
<keyword evidence="10" id="KW-1185">Reference proteome</keyword>
<dbReference type="SUPFAM" id="SSF56112">
    <property type="entry name" value="Protein kinase-like (PK-like)"/>
    <property type="match status" value="1"/>
</dbReference>
<keyword evidence="1" id="KW-0808">Transferase</keyword>
<dbReference type="EMBL" id="CP011371">
    <property type="protein sequence ID" value="AKJ30756.1"/>
    <property type="molecule type" value="Genomic_DNA"/>
</dbReference>